<dbReference type="RefSeq" id="WP_224917317.1">
    <property type="nucleotide sequence ID" value="NZ_CP123385.1"/>
</dbReference>
<accession>A0AAU8AK76</accession>
<dbReference type="EMBL" id="CP123385">
    <property type="protein sequence ID" value="XCC95382.1"/>
    <property type="molecule type" value="Genomic_DNA"/>
</dbReference>
<evidence type="ECO:0008006" key="3">
    <source>
        <dbReference type="Google" id="ProtNLM"/>
    </source>
</evidence>
<feature type="transmembrane region" description="Helical" evidence="1">
    <location>
        <begin position="143"/>
        <end position="162"/>
    </location>
</feature>
<keyword evidence="1" id="KW-0472">Membrane</keyword>
<protein>
    <recommendedName>
        <fullName evidence="3">DUF2214 domain-containing protein</fullName>
    </recommendedName>
</protein>
<dbReference type="AlphaFoldDB" id="A0AAU8AK76"/>
<name>A0AAU8AK76_9RHOB</name>
<proteinExistence type="predicted"/>
<keyword evidence="1" id="KW-0812">Transmembrane</keyword>
<organism evidence="2">
    <name type="scientific">Alloyangia sp. H15</name>
    <dbReference type="NCBI Taxonomy" id="3029062"/>
    <lineage>
        <taxon>Bacteria</taxon>
        <taxon>Pseudomonadati</taxon>
        <taxon>Pseudomonadota</taxon>
        <taxon>Alphaproteobacteria</taxon>
        <taxon>Rhodobacterales</taxon>
        <taxon>Roseobacteraceae</taxon>
        <taxon>Alloyangia</taxon>
    </lineage>
</organism>
<evidence type="ECO:0000256" key="1">
    <source>
        <dbReference type="SAM" id="Phobius"/>
    </source>
</evidence>
<feature type="transmembrane region" description="Helical" evidence="1">
    <location>
        <begin position="104"/>
        <end position="123"/>
    </location>
</feature>
<feature type="transmembrane region" description="Helical" evidence="1">
    <location>
        <begin position="69"/>
        <end position="92"/>
    </location>
</feature>
<sequence length="164" mass="17525">MPEWIATLLRDIEQSGLANAIRLVPHVYPILECIHILGIALLVGSVIAVDLRLMGLWGRHLRVTDLSNVLLPLAHLGFGLVSVSGALLFAAVARSVGESAAAPWKFGLIGVAALNIVVFHFGIHRRVAHWDGSAHPPISARLAGGMSAVCWVCVLVAGRYLAYL</sequence>
<reference evidence="2" key="1">
    <citation type="submission" date="2023-02" db="EMBL/GenBank/DDBJ databases">
        <title>Description and genomic characterization of Salipiger bruguierae sp. nov., isolated from the sediment of mangrove plant Bruguiera sexangula.</title>
        <authorList>
            <person name="Long M."/>
        </authorList>
    </citation>
    <scope>NUCLEOTIDE SEQUENCE</scope>
    <source>
        <strain evidence="2">H15</strain>
    </source>
</reference>
<feature type="transmembrane region" description="Helical" evidence="1">
    <location>
        <begin position="27"/>
        <end position="49"/>
    </location>
</feature>
<gene>
    <name evidence="2" type="ORF">PVT71_20045</name>
</gene>
<evidence type="ECO:0000313" key="2">
    <source>
        <dbReference type="EMBL" id="XCC95382.1"/>
    </source>
</evidence>
<keyword evidence="1" id="KW-1133">Transmembrane helix</keyword>